<dbReference type="Pfam" id="PF00702">
    <property type="entry name" value="Hydrolase"/>
    <property type="match status" value="1"/>
</dbReference>
<dbReference type="InterPro" id="IPR051014">
    <property type="entry name" value="Cation_Transport_ATPase_IB"/>
</dbReference>
<keyword evidence="6" id="KW-0472">Membrane</keyword>
<dbReference type="Proteomes" id="UP000191661">
    <property type="component" value="Unassembled WGS sequence"/>
</dbReference>
<dbReference type="GO" id="GO:0016020">
    <property type="term" value="C:membrane"/>
    <property type="evidence" value="ECO:0007669"/>
    <property type="project" value="UniProtKB-SubCell"/>
</dbReference>
<gene>
    <name evidence="8" type="ORF">MBBAR_6c01490</name>
</gene>
<dbReference type="GO" id="GO:0019829">
    <property type="term" value="F:ATPase-coupled monoatomic cation transmembrane transporter activity"/>
    <property type="evidence" value="ECO:0007669"/>
    <property type="project" value="InterPro"/>
</dbReference>
<dbReference type="EMBL" id="JXMW01000006">
    <property type="protein sequence ID" value="OQD59039.1"/>
    <property type="molecule type" value="Genomic_DNA"/>
</dbReference>
<evidence type="ECO:0000313" key="8">
    <source>
        <dbReference type="EMBL" id="OQD59039.1"/>
    </source>
</evidence>
<dbReference type="RefSeq" id="WP_080460093.1">
    <property type="nucleotide sequence ID" value="NZ_JXMW01000006.1"/>
</dbReference>
<evidence type="ECO:0000256" key="6">
    <source>
        <dbReference type="ARBA" id="ARBA00023136"/>
    </source>
</evidence>
<dbReference type="InterPro" id="IPR023299">
    <property type="entry name" value="ATPase_P-typ_cyto_dom_N"/>
</dbReference>
<dbReference type="PANTHER" id="PTHR48085">
    <property type="entry name" value="CADMIUM/ZINC-TRANSPORTING ATPASE HMA2-RELATED"/>
    <property type="match status" value="1"/>
</dbReference>
<reference evidence="8 9" key="1">
    <citation type="submission" date="2014-12" db="EMBL/GenBank/DDBJ databases">
        <title>Genome sequence of Methanobrevibacter arboriphilicus DH1, DSM1125.</title>
        <authorList>
            <person name="Poehlein A."/>
            <person name="Thauer R.K."/>
            <person name="Seedorf H."/>
            <person name="Daniel R."/>
        </authorList>
    </citation>
    <scope>NUCLEOTIDE SEQUENCE [LARGE SCALE GENOMIC DNA]</scope>
    <source>
        <strain evidence="8 9">DH1</strain>
    </source>
</reference>
<evidence type="ECO:0000256" key="2">
    <source>
        <dbReference type="ARBA" id="ARBA00006024"/>
    </source>
</evidence>
<dbReference type="SFLD" id="SFLDG00002">
    <property type="entry name" value="C1.7:_P-type_atpase_like"/>
    <property type="match status" value="1"/>
</dbReference>
<dbReference type="Gene3D" id="2.70.150.10">
    <property type="entry name" value="Calcium-transporting ATPase, cytoplasmic transduction domain A"/>
    <property type="match status" value="1"/>
</dbReference>
<dbReference type="AlphaFoldDB" id="A0A1V6N2Y8"/>
<dbReference type="InterPro" id="IPR018303">
    <property type="entry name" value="ATPase_P-typ_P_site"/>
</dbReference>
<dbReference type="GO" id="GO:0005524">
    <property type="term" value="F:ATP binding"/>
    <property type="evidence" value="ECO:0007669"/>
    <property type="project" value="InterPro"/>
</dbReference>
<sequence>MKYEVMHDFPNRLRIRCGRDAFTEKEGYGLSRLFLKFDFINEIITSHRNGSLIIKYDKNKDYILDFINKIRIEDIKEAEPTEEEILKKIDTEFQLKLTKTILKRIFIKLFVPYPIEIIKVLYDSIPFIKKGLRSMWNFKIDVPLLDSIAIFTSIFMKSFNSAGSVIFWVSLADLLESYTVKRTKNTLKNSLAINIDTVWLVKKNNNKDKSNNNKNNDFDLKNNFDLKNFDLKEINEIKAPISEISRGDWIRIRTGSVIPVDGAIVSGDAMINESSMTGEPLSIHKTIGKIVHGGTVVKEGSIIVEVIAINEETRINKIINLIENSENLKAEIQSKAEYLADSIVPFSLLATLFTYLLTKNSIKALSVLMVDYSCAIKLATPISVISAMEEASDHKMMIKGGKYLENFAKAKTIVFDKTGTLTKACPKVAKIISCGNLSRDEVLKNAACLEEHFAHSVARAIVKQAEIEDLQHEEYHAEVEYIVAHGISTTLNKKRTLIGSAHFIFEDESVSITKKQQKLIDDSINEYSTIFFAMDGKLEGIICIEDPIRKEAKDVIIKLKELGIENMIMLTGDSENAAYHVSKELKITEYRSQVLPEDKANIVQDLQDKFGKVIMVGDGINDSPALSVSDVSVAMKDSSDIAREVAAISLLSDDLNQLLTLRILSERMLNKINNNYNGILAINTSLIVLGITGIMSPSNSSLIHNLSTVAFGALSTRKCLDK</sequence>
<dbReference type="InterPro" id="IPR059000">
    <property type="entry name" value="ATPase_P-type_domA"/>
</dbReference>
<dbReference type="PROSITE" id="PS00154">
    <property type="entry name" value="ATPASE_E1_E2"/>
    <property type="match status" value="1"/>
</dbReference>
<name>A0A1V6N2Y8_METAZ</name>
<dbReference type="GO" id="GO:0015086">
    <property type="term" value="F:cadmium ion transmembrane transporter activity"/>
    <property type="evidence" value="ECO:0007669"/>
    <property type="project" value="TreeGrafter"/>
</dbReference>
<dbReference type="InterPro" id="IPR001757">
    <property type="entry name" value="P_typ_ATPase"/>
</dbReference>
<keyword evidence="4" id="KW-1278">Translocase</keyword>
<dbReference type="InterPro" id="IPR027256">
    <property type="entry name" value="P-typ_ATPase_IB"/>
</dbReference>
<dbReference type="SUPFAM" id="SSF56784">
    <property type="entry name" value="HAD-like"/>
    <property type="match status" value="1"/>
</dbReference>
<evidence type="ECO:0000313" key="9">
    <source>
        <dbReference type="Proteomes" id="UP000191661"/>
    </source>
</evidence>
<evidence type="ECO:0000256" key="3">
    <source>
        <dbReference type="ARBA" id="ARBA00022692"/>
    </source>
</evidence>
<dbReference type="NCBIfam" id="TIGR01494">
    <property type="entry name" value="ATPase_P-type"/>
    <property type="match status" value="1"/>
</dbReference>
<dbReference type="SFLD" id="SFLDF00027">
    <property type="entry name" value="p-type_atpase"/>
    <property type="match status" value="1"/>
</dbReference>
<accession>A0A1V6N2Y8</accession>
<dbReference type="PRINTS" id="PR00119">
    <property type="entry name" value="CATATPASE"/>
</dbReference>
<keyword evidence="5" id="KW-1133">Transmembrane helix</keyword>
<dbReference type="Gene3D" id="3.40.50.1000">
    <property type="entry name" value="HAD superfamily/HAD-like"/>
    <property type="match status" value="1"/>
</dbReference>
<dbReference type="InterPro" id="IPR008250">
    <property type="entry name" value="ATPase_P-typ_transduc_dom_A_sf"/>
</dbReference>
<evidence type="ECO:0000259" key="7">
    <source>
        <dbReference type="Pfam" id="PF00122"/>
    </source>
</evidence>
<dbReference type="Pfam" id="PF00122">
    <property type="entry name" value="E1-E2_ATPase"/>
    <property type="match status" value="1"/>
</dbReference>
<dbReference type="Gene3D" id="3.40.1110.10">
    <property type="entry name" value="Calcium-transporting ATPase, cytoplasmic domain N"/>
    <property type="match status" value="1"/>
</dbReference>
<comment type="subcellular location">
    <subcellularLocation>
        <location evidence="1">Membrane</location>
    </subcellularLocation>
</comment>
<evidence type="ECO:0000256" key="5">
    <source>
        <dbReference type="ARBA" id="ARBA00022989"/>
    </source>
</evidence>
<proteinExistence type="inferred from homology"/>
<dbReference type="SFLD" id="SFLDS00003">
    <property type="entry name" value="Haloacid_Dehalogenase"/>
    <property type="match status" value="1"/>
</dbReference>
<dbReference type="GO" id="GO:0016887">
    <property type="term" value="F:ATP hydrolysis activity"/>
    <property type="evidence" value="ECO:0007669"/>
    <property type="project" value="InterPro"/>
</dbReference>
<organism evidence="8 9">
    <name type="scientific">Methanobrevibacter arboriphilus JCM 13429 = DSM 1125</name>
    <dbReference type="NCBI Taxonomy" id="1300164"/>
    <lineage>
        <taxon>Archaea</taxon>
        <taxon>Methanobacteriati</taxon>
        <taxon>Methanobacteriota</taxon>
        <taxon>Methanomada group</taxon>
        <taxon>Methanobacteria</taxon>
        <taxon>Methanobacteriales</taxon>
        <taxon>Methanobacteriaceae</taxon>
        <taxon>Methanobrevibacter</taxon>
    </lineage>
</organism>
<protein>
    <submittedName>
        <fullName evidence="8">Cation-transporting ATPase</fullName>
    </submittedName>
</protein>
<evidence type="ECO:0000256" key="4">
    <source>
        <dbReference type="ARBA" id="ARBA00022967"/>
    </source>
</evidence>
<dbReference type="OrthoDB" id="8588at2157"/>
<dbReference type="InterPro" id="IPR023214">
    <property type="entry name" value="HAD_sf"/>
</dbReference>
<dbReference type="InterPro" id="IPR036412">
    <property type="entry name" value="HAD-like_sf"/>
</dbReference>
<keyword evidence="9" id="KW-1185">Reference proteome</keyword>
<dbReference type="PANTHER" id="PTHR48085:SF5">
    <property type="entry name" value="CADMIUM_ZINC-TRANSPORTING ATPASE HMA4-RELATED"/>
    <property type="match status" value="1"/>
</dbReference>
<evidence type="ECO:0000256" key="1">
    <source>
        <dbReference type="ARBA" id="ARBA00004370"/>
    </source>
</evidence>
<dbReference type="InterPro" id="IPR044492">
    <property type="entry name" value="P_typ_ATPase_HD_dom"/>
</dbReference>
<comment type="similarity">
    <text evidence="2">Belongs to the cation transport ATPase (P-type) (TC 3.A.3) family. Type IB subfamily.</text>
</comment>
<dbReference type="NCBIfam" id="TIGR01525">
    <property type="entry name" value="ATPase-IB_hvy"/>
    <property type="match status" value="1"/>
</dbReference>
<keyword evidence="3" id="KW-0812">Transmembrane</keyword>
<feature type="domain" description="P-type ATPase A" evidence="7">
    <location>
        <begin position="236"/>
        <end position="323"/>
    </location>
</feature>
<dbReference type="SUPFAM" id="SSF81653">
    <property type="entry name" value="Calcium ATPase, transduction domain A"/>
    <property type="match status" value="1"/>
</dbReference>
<comment type="caution">
    <text evidence="8">The sequence shown here is derived from an EMBL/GenBank/DDBJ whole genome shotgun (WGS) entry which is preliminary data.</text>
</comment>